<keyword evidence="3" id="KW-0663">Pyridoxal phosphate</keyword>
<organism evidence="5 6">
    <name type="scientific">Catenaria anguillulae PL171</name>
    <dbReference type="NCBI Taxonomy" id="765915"/>
    <lineage>
        <taxon>Eukaryota</taxon>
        <taxon>Fungi</taxon>
        <taxon>Fungi incertae sedis</taxon>
        <taxon>Blastocladiomycota</taxon>
        <taxon>Blastocladiomycetes</taxon>
        <taxon>Blastocladiales</taxon>
        <taxon>Catenariaceae</taxon>
        <taxon>Catenaria</taxon>
    </lineage>
</organism>
<comment type="similarity">
    <text evidence="2">Belongs to the threonine aldolase family.</text>
</comment>
<dbReference type="GO" id="GO:0005829">
    <property type="term" value="C:cytosol"/>
    <property type="evidence" value="ECO:0007669"/>
    <property type="project" value="TreeGrafter"/>
</dbReference>
<dbReference type="GO" id="GO:0006545">
    <property type="term" value="P:glycine biosynthetic process"/>
    <property type="evidence" value="ECO:0007669"/>
    <property type="project" value="TreeGrafter"/>
</dbReference>
<name>A0A1Y2I066_9FUNG</name>
<evidence type="ECO:0000256" key="3">
    <source>
        <dbReference type="ARBA" id="ARBA00022898"/>
    </source>
</evidence>
<protein>
    <submittedName>
        <fullName evidence="5">Pyridoxal phosphate-dependent transferase</fullName>
    </submittedName>
</protein>
<dbReference type="PANTHER" id="PTHR48097:SF9">
    <property type="entry name" value="L-THREONINE ALDOLASE"/>
    <property type="match status" value="1"/>
</dbReference>
<dbReference type="GO" id="GO:0006567">
    <property type="term" value="P:L-threonine catabolic process"/>
    <property type="evidence" value="ECO:0007669"/>
    <property type="project" value="TreeGrafter"/>
</dbReference>
<dbReference type="AlphaFoldDB" id="A0A1Y2I066"/>
<dbReference type="Gene3D" id="3.90.1150.10">
    <property type="entry name" value="Aspartate Aminotransferase, domain 1"/>
    <property type="match status" value="1"/>
</dbReference>
<evidence type="ECO:0000256" key="1">
    <source>
        <dbReference type="ARBA" id="ARBA00001933"/>
    </source>
</evidence>
<reference evidence="5 6" key="1">
    <citation type="submission" date="2016-07" db="EMBL/GenBank/DDBJ databases">
        <title>Pervasive Adenine N6-methylation of Active Genes in Fungi.</title>
        <authorList>
            <consortium name="DOE Joint Genome Institute"/>
            <person name="Mondo S.J."/>
            <person name="Dannebaum R.O."/>
            <person name="Kuo R.C."/>
            <person name="Labutti K."/>
            <person name="Haridas S."/>
            <person name="Kuo A."/>
            <person name="Salamov A."/>
            <person name="Ahrendt S.R."/>
            <person name="Lipzen A."/>
            <person name="Sullivan W."/>
            <person name="Andreopoulos W.B."/>
            <person name="Clum A."/>
            <person name="Lindquist E."/>
            <person name="Daum C."/>
            <person name="Ramamoorthy G.K."/>
            <person name="Gryganskyi A."/>
            <person name="Culley D."/>
            <person name="Magnuson J.K."/>
            <person name="James T.Y."/>
            <person name="O'Malley M.A."/>
            <person name="Stajich J.E."/>
            <person name="Spatafora J.W."/>
            <person name="Visel A."/>
            <person name="Grigoriev I.V."/>
        </authorList>
    </citation>
    <scope>NUCLEOTIDE SEQUENCE [LARGE SCALE GENOMIC DNA]</scope>
    <source>
        <strain evidence="5 6">PL171</strain>
    </source>
</reference>
<proteinExistence type="inferred from homology"/>
<comment type="caution">
    <text evidence="5">The sequence shown here is derived from an EMBL/GenBank/DDBJ whole genome shotgun (WGS) entry which is preliminary data.</text>
</comment>
<dbReference type="GO" id="GO:0008732">
    <property type="term" value="F:L-allo-threonine aldolase activity"/>
    <property type="evidence" value="ECO:0007669"/>
    <property type="project" value="TreeGrafter"/>
</dbReference>
<dbReference type="PANTHER" id="PTHR48097">
    <property type="entry name" value="L-THREONINE ALDOLASE-RELATED"/>
    <property type="match status" value="1"/>
</dbReference>
<dbReference type="OrthoDB" id="10261951at2759"/>
<evidence type="ECO:0000256" key="2">
    <source>
        <dbReference type="ARBA" id="ARBA00006966"/>
    </source>
</evidence>
<evidence type="ECO:0000313" key="5">
    <source>
        <dbReference type="EMBL" id="ORZ40139.1"/>
    </source>
</evidence>
<keyword evidence="6" id="KW-1185">Reference proteome</keyword>
<dbReference type="STRING" id="765915.A0A1Y2I066"/>
<feature type="domain" description="Aromatic amino acid beta-eliminating lyase/threonine aldolase" evidence="4">
    <location>
        <begin position="2"/>
        <end position="210"/>
    </location>
</feature>
<sequence>MEAGGIPAHTGATVLAVPVEKDFALGLRAEPYLTAKDVEQAFVPDDGNVHNTPTRLVCLENTLGGAIMPVDAVRAVREVTTRLNVPLHMDGARLWNACAELGVEPRVYAELVDSVSVCLSKGIGAPVGSVLVGSELLIRKARHLRKMYGGAWRQAGLLAAAARHALDEVYPKGLVRSHDMARQLAEGLKGVGAAIANPGGKVETNMVFVDWAPLGWTCEVVAKAFAEEARENPDQPPIRLADDAAERVVGVVRRLKERQEKAKREGLAN</sequence>
<dbReference type="Proteomes" id="UP000193411">
    <property type="component" value="Unassembled WGS sequence"/>
</dbReference>
<dbReference type="GO" id="GO:0016740">
    <property type="term" value="F:transferase activity"/>
    <property type="evidence" value="ECO:0007669"/>
    <property type="project" value="UniProtKB-KW"/>
</dbReference>
<keyword evidence="5" id="KW-0808">Transferase</keyword>
<dbReference type="SUPFAM" id="SSF53383">
    <property type="entry name" value="PLP-dependent transferases"/>
    <property type="match status" value="1"/>
</dbReference>
<evidence type="ECO:0000259" key="4">
    <source>
        <dbReference type="Pfam" id="PF01212"/>
    </source>
</evidence>
<dbReference type="Gene3D" id="3.40.640.10">
    <property type="entry name" value="Type I PLP-dependent aspartate aminotransferase-like (Major domain)"/>
    <property type="match status" value="1"/>
</dbReference>
<dbReference type="InterPro" id="IPR015424">
    <property type="entry name" value="PyrdxlP-dep_Trfase"/>
</dbReference>
<comment type="cofactor">
    <cofactor evidence="1">
        <name>pyridoxal 5'-phosphate</name>
        <dbReference type="ChEBI" id="CHEBI:597326"/>
    </cofactor>
</comment>
<accession>A0A1Y2I066</accession>
<evidence type="ECO:0000313" key="6">
    <source>
        <dbReference type="Proteomes" id="UP000193411"/>
    </source>
</evidence>
<dbReference type="InterPro" id="IPR001597">
    <property type="entry name" value="ArAA_b-elim_lyase/Thr_aldolase"/>
</dbReference>
<dbReference type="EMBL" id="MCFL01000003">
    <property type="protein sequence ID" value="ORZ40139.1"/>
    <property type="molecule type" value="Genomic_DNA"/>
</dbReference>
<dbReference type="Pfam" id="PF01212">
    <property type="entry name" value="Beta_elim_lyase"/>
    <property type="match status" value="1"/>
</dbReference>
<dbReference type="InterPro" id="IPR015422">
    <property type="entry name" value="PyrdxlP-dep_Trfase_small"/>
</dbReference>
<gene>
    <name evidence="5" type="ORF">BCR44DRAFT_1424482</name>
</gene>
<dbReference type="InterPro" id="IPR015421">
    <property type="entry name" value="PyrdxlP-dep_Trfase_major"/>
</dbReference>